<evidence type="ECO:0000256" key="8">
    <source>
        <dbReference type="ARBA" id="ARBA00022248"/>
    </source>
</evidence>
<sequence length="401" mass="43644">MYIDEAKKARKRIEDIIVKTPLLHSDIFSKLSSNNVFMKCENLQVTGAYKIRGALNKISQLSKEEKIKGVVCSSAGNHAQGVAYASSILGIESTIVMPKTTPYLKVQSTKNYGGNTVLFGSCYDDAFLEAKRIEKEEGKVFIPPFDDFDIIYGQGTIGLEILEDLPDVDYIICPVGGGGLISGISLVAKSLNPGIKIIGVQASGAPSMYESINKGERITLEQVNTIADGIAVKSPGEKTFEIIDKYVDEIVTVTEGEIVDAFLLLSEKHKLLGEASGVVSLAALNKLNCKDKKICSIISGGNIDMLTISNLINNGLVSGGRLFCFSVELPDVPGQLVDISQILSEENANVVKLEHNQFKAMNRINNVLLEVTVETNGHEHINKIIKHFNSKGYKINIMYKG</sequence>
<gene>
    <name evidence="16" type="ORF">H8R92_09955</name>
</gene>
<dbReference type="PROSITE" id="PS00165">
    <property type="entry name" value="DEHYDRATASE_SER_THR"/>
    <property type="match status" value="1"/>
</dbReference>
<keyword evidence="10" id="KW-0412">Isoleucine biosynthesis</keyword>
<dbReference type="Gene3D" id="3.30.70.260">
    <property type="match status" value="1"/>
</dbReference>
<comment type="catalytic activity">
    <reaction evidence="1">
        <text>L-threonine = 2-oxobutanoate + NH4(+)</text>
        <dbReference type="Rhea" id="RHEA:22108"/>
        <dbReference type="ChEBI" id="CHEBI:16763"/>
        <dbReference type="ChEBI" id="CHEBI:28938"/>
        <dbReference type="ChEBI" id="CHEBI:57926"/>
        <dbReference type="EC" id="4.3.1.19"/>
    </reaction>
</comment>
<comment type="similarity">
    <text evidence="5">Belongs to the serine/threonine dehydratase family.</text>
</comment>
<dbReference type="InterPro" id="IPR001926">
    <property type="entry name" value="TrpB-like_PALP"/>
</dbReference>
<keyword evidence="10" id="KW-0028">Amino-acid biosynthesis</keyword>
<protein>
    <recommendedName>
        <fullName evidence="8">L-threonine dehydratase catabolic TdcB</fullName>
        <ecNumber evidence="7">4.3.1.19</ecNumber>
    </recommendedName>
    <alternativeName>
        <fullName evidence="14">Threonine deaminase</fullName>
    </alternativeName>
</protein>
<dbReference type="CDD" id="cd01562">
    <property type="entry name" value="Thr-dehyd"/>
    <property type="match status" value="1"/>
</dbReference>
<dbReference type="Proteomes" id="UP000662088">
    <property type="component" value="Unassembled WGS sequence"/>
</dbReference>
<dbReference type="PANTHER" id="PTHR48078:SF6">
    <property type="entry name" value="L-THREONINE DEHYDRATASE CATABOLIC TDCB"/>
    <property type="match status" value="1"/>
</dbReference>
<organism evidence="16 17">
    <name type="scientific">Clostridium lentum</name>
    <dbReference type="NCBI Taxonomy" id="2763037"/>
    <lineage>
        <taxon>Bacteria</taxon>
        <taxon>Bacillati</taxon>
        <taxon>Bacillota</taxon>
        <taxon>Clostridia</taxon>
        <taxon>Eubacteriales</taxon>
        <taxon>Clostridiaceae</taxon>
        <taxon>Clostridium</taxon>
    </lineage>
</organism>
<comment type="function">
    <text evidence="13">Catalyzes the anaerobic formation of alpha-ketobutyrate and ammonia from threonine in a two-step reaction. The first step involved a dehydration of threonine and a production of enamine intermediates (aminocrotonate), which tautomerizes to its imine form (iminobutyrate). Both intermediates are unstable and short-lived. The second step is the nonenzymatic hydrolysis of the enamine/imine intermediates to form 2-ketobutyrate and free ammonia. In the low water environment of the cell, the second step is accelerated by RidA.</text>
</comment>
<dbReference type="CDD" id="cd04886">
    <property type="entry name" value="ACT_ThrD-II-like"/>
    <property type="match status" value="1"/>
</dbReference>
<dbReference type="Pfam" id="PF00291">
    <property type="entry name" value="PALP"/>
    <property type="match status" value="1"/>
</dbReference>
<dbReference type="PANTHER" id="PTHR48078">
    <property type="entry name" value="THREONINE DEHYDRATASE, MITOCHONDRIAL-RELATED"/>
    <property type="match status" value="1"/>
</dbReference>
<dbReference type="GO" id="GO:0006565">
    <property type="term" value="P:L-serine catabolic process"/>
    <property type="evidence" value="ECO:0007669"/>
    <property type="project" value="TreeGrafter"/>
</dbReference>
<dbReference type="InterPro" id="IPR000634">
    <property type="entry name" value="Ser/Thr_deHydtase_PyrdxlP-BS"/>
</dbReference>
<dbReference type="InterPro" id="IPR002912">
    <property type="entry name" value="ACT_dom"/>
</dbReference>
<evidence type="ECO:0000256" key="4">
    <source>
        <dbReference type="ARBA" id="ARBA00004958"/>
    </source>
</evidence>
<evidence type="ECO:0000256" key="1">
    <source>
        <dbReference type="ARBA" id="ARBA00001274"/>
    </source>
</evidence>
<dbReference type="FunFam" id="3.40.50.1100:FF:000005">
    <property type="entry name" value="Threonine dehydratase catabolic"/>
    <property type="match status" value="1"/>
</dbReference>
<evidence type="ECO:0000259" key="15">
    <source>
        <dbReference type="PROSITE" id="PS51671"/>
    </source>
</evidence>
<dbReference type="GO" id="GO:0009097">
    <property type="term" value="P:isoleucine biosynthetic process"/>
    <property type="evidence" value="ECO:0007669"/>
    <property type="project" value="UniProtKB-UniPathway"/>
</dbReference>
<dbReference type="PROSITE" id="PS51671">
    <property type="entry name" value="ACT"/>
    <property type="match status" value="1"/>
</dbReference>
<evidence type="ECO:0000256" key="3">
    <source>
        <dbReference type="ARBA" id="ARBA00004810"/>
    </source>
</evidence>
<dbReference type="NCBIfam" id="TIGR01127">
    <property type="entry name" value="ilvA_1Cterm"/>
    <property type="match status" value="1"/>
</dbReference>
<keyword evidence="9" id="KW-0021">Allosteric enzyme</keyword>
<dbReference type="AlphaFoldDB" id="A0A8I0DPQ1"/>
<dbReference type="Gene3D" id="3.40.50.1100">
    <property type="match status" value="2"/>
</dbReference>
<dbReference type="EMBL" id="JACOOQ010000016">
    <property type="protein sequence ID" value="MBC5640737.1"/>
    <property type="molecule type" value="Genomic_DNA"/>
</dbReference>
<dbReference type="SUPFAM" id="SSF53686">
    <property type="entry name" value="Tryptophan synthase beta subunit-like PLP-dependent enzymes"/>
    <property type="match status" value="1"/>
</dbReference>
<comment type="pathway">
    <text evidence="4">Amino-acid degradation; L-threonine degradation via propanoate pathway; propanoate from L-threonine: step 1/4.</text>
</comment>
<comment type="cofactor">
    <cofactor evidence="2">
        <name>pyridoxal 5'-phosphate</name>
        <dbReference type="ChEBI" id="CHEBI:597326"/>
    </cofactor>
</comment>
<comment type="subunit">
    <text evidence="6">In the native structure, TdcB is in a dimeric form, whereas in the TdcB-AMP complex, it exists in a tetrameric form (dimer of dimers).</text>
</comment>
<dbReference type="InterPro" id="IPR050147">
    <property type="entry name" value="Ser/Thr_Dehydratase"/>
</dbReference>
<dbReference type="GO" id="GO:0004794">
    <property type="term" value="F:threonine deaminase activity"/>
    <property type="evidence" value="ECO:0007669"/>
    <property type="project" value="UniProtKB-EC"/>
</dbReference>
<dbReference type="SUPFAM" id="SSF55021">
    <property type="entry name" value="ACT-like"/>
    <property type="match status" value="1"/>
</dbReference>
<dbReference type="UniPathway" id="UPA00052">
    <property type="reaction ID" value="UER00507"/>
</dbReference>
<keyword evidence="17" id="KW-1185">Reference proteome</keyword>
<keyword evidence="11" id="KW-0663">Pyridoxal phosphate</keyword>
<feature type="domain" description="ACT" evidence="15">
    <location>
        <begin position="324"/>
        <end position="400"/>
    </location>
</feature>
<dbReference type="FunFam" id="3.40.50.1100:FF:000007">
    <property type="entry name" value="L-threonine dehydratase catabolic TdcB"/>
    <property type="match status" value="1"/>
</dbReference>
<proteinExistence type="inferred from homology"/>
<dbReference type="InterPro" id="IPR005789">
    <property type="entry name" value="Thr_deHydtase_catblc"/>
</dbReference>
<keyword evidence="10" id="KW-0100">Branched-chain amino acid biosynthesis</keyword>
<evidence type="ECO:0000256" key="5">
    <source>
        <dbReference type="ARBA" id="ARBA00010869"/>
    </source>
</evidence>
<evidence type="ECO:0000256" key="13">
    <source>
        <dbReference type="ARBA" id="ARBA00025527"/>
    </source>
</evidence>
<evidence type="ECO:0000313" key="17">
    <source>
        <dbReference type="Proteomes" id="UP000662088"/>
    </source>
</evidence>
<evidence type="ECO:0000313" key="16">
    <source>
        <dbReference type="EMBL" id="MBC5640737.1"/>
    </source>
</evidence>
<evidence type="ECO:0000256" key="11">
    <source>
        <dbReference type="ARBA" id="ARBA00022898"/>
    </source>
</evidence>
<evidence type="ECO:0000256" key="6">
    <source>
        <dbReference type="ARBA" id="ARBA00011447"/>
    </source>
</evidence>
<comment type="caution">
    <text evidence="16">The sequence shown here is derived from an EMBL/GenBank/DDBJ whole genome shotgun (WGS) entry which is preliminary data.</text>
</comment>
<evidence type="ECO:0000256" key="12">
    <source>
        <dbReference type="ARBA" id="ARBA00023239"/>
    </source>
</evidence>
<dbReference type="InterPro" id="IPR044561">
    <property type="entry name" value="ACT_ThrD-II-like"/>
</dbReference>
<comment type="pathway">
    <text evidence="3">Amino-acid biosynthesis; L-isoleucine biosynthesis; 2-oxobutanoate from L-threonine: step 1/1.</text>
</comment>
<dbReference type="InterPro" id="IPR045865">
    <property type="entry name" value="ACT-like_dom_sf"/>
</dbReference>
<evidence type="ECO:0000256" key="14">
    <source>
        <dbReference type="ARBA" id="ARBA00031427"/>
    </source>
</evidence>
<keyword evidence="12 16" id="KW-0456">Lyase</keyword>
<reference evidence="16" key="1">
    <citation type="submission" date="2020-08" db="EMBL/GenBank/DDBJ databases">
        <title>Genome public.</title>
        <authorList>
            <person name="Liu C."/>
            <person name="Sun Q."/>
        </authorList>
    </citation>
    <scope>NUCLEOTIDE SEQUENCE</scope>
    <source>
        <strain evidence="16">NSJ-42</strain>
    </source>
</reference>
<dbReference type="RefSeq" id="WP_186835357.1">
    <property type="nucleotide sequence ID" value="NZ_JACOOQ010000016.1"/>
</dbReference>
<dbReference type="UniPathway" id="UPA00047">
    <property type="reaction ID" value="UER00054"/>
</dbReference>
<dbReference type="GO" id="GO:0003941">
    <property type="term" value="F:L-serine ammonia-lyase activity"/>
    <property type="evidence" value="ECO:0007669"/>
    <property type="project" value="TreeGrafter"/>
</dbReference>
<evidence type="ECO:0000256" key="7">
    <source>
        <dbReference type="ARBA" id="ARBA00012096"/>
    </source>
</evidence>
<dbReference type="GO" id="GO:0030170">
    <property type="term" value="F:pyridoxal phosphate binding"/>
    <property type="evidence" value="ECO:0007669"/>
    <property type="project" value="InterPro"/>
</dbReference>
<accession>A0A8I0DPQ1</accession>
<dbReference type="InterPro" id="IPR036052">
    <property type="entry name" value="TrpB-like_PALP_sf"/>
</dbReference>
<dbReference type="GO" id="GO:0070689">
    <property type="term" value="P:L-threonine catabolic process to propionate"/>
    <property type="evidence" value="ECO:0007669"/>
    <property type="project" value="UniProtKB-UniPathway"/>
</dbReference>
<name>A0A8I0DPQ1_9CLOT</name>
<evidence type="ECO:0000256" key="2">
    <source>
        <dbReference type="ARBA" id="ARBA00001933"/>
    </source>
</evidence>
<dbReference type="EC" id="4.3.1.19" evidence="7"/>
<evidence type="ECO:0000256" key="9">
    <source>
        <dbReference type="ARBA" id="ARBA00022533"/>
    </source>
</evidence>
<evidence type="ECO:0000256" key="10">
    <source>
        <dbReference type="ARBA" id="ARBA00022624"/>
    </source>
</evidence>